<feature type="transmembrane region" description="Helical" evidence="9">
    <location>
        <begin position="315"/>
        <end position="335"/>
    </location>
</feature>
<keyword evidence="3" id="KW-0808">Transferase</keyword>
<feature type="transmembrane region" description="Helical" evidence="9">
    <location>
        <begin position="160"/>
        <end position="176"/>
    </location>
</feature>
<evidence type="ECO:0000256" key="7">
    <source>
        <dbReference type="ARBA" id="ARBA00024033"/>
    </source>
</evidence>
<evidence type="ECO:0000256" key="9">
    <source>
        <dbReference type="SAM" id="Phobius"/>
    </source>
</evidence>
<dbReference type="EMBL" id="CP032568">
    <property type="protein sequence ID" value="AYF74842.1"/>
    <property type="molecule type" value="Genomic_DNA"/>
</dbReference>
<accession>A0A386ZAH7</accession>
<evidence type="ECO:0000256" key="4">
    <source>
        <dbReference type="ARBA" id="ARBA00022692"/>
    </source>
</evidence>
<evidence type="ECO:0000256" key="5">
    <source>
        <dbReference type="ARBA" id="ARBA00022989"/>
    </source>
</evidence>
<feature type="region of interest" description="Disordered" evidence="8">
    <location>
        <begin position="1"/>
        <end position="24"/>
    </location>
</feature>
<organism evidence="10 11">
    <name type="scientific">Nocardia yunnanensis</name>
    <dbReference type="NCBI Taxonomy" id="2382165"/>
    <lineage>
        <taxon>Bacteria</taxon>
        <taxon>Bacillati</taxon>
        <taxon>Actinomycetota</taxon>
        <taxon>Actinomycetes</taxon>
        <taxon>Mycobacteriales</taxon>
        <taxon>Nocardiaceae</taxon>
        <taxon>Nocardia</taxon>
    </lineage>
</organism>
<evidence type="ECO:0000313" key="11">
    <source>
        <dbReference type="Proteomes" id="UP000267164"/>
    </source>
</evidence>
<feature type="compositionally biased region" description="Basic and acidic residues" evidence="8">
    <location>
        <begin position="1"/>
        <end position="19"/>
    </location>
</feature>
<feature type="transmembrane region" description="Helical" evidence="9">
    <location>
        <begin position="104"/>
        <end position="126"/>
    </location>
</feature>
<feature type="transmembrane region" description="Helical" evidence="9">
    <location>
        <begin position="48"/>
        <end position="67"/>
    </location>
</feature>
<keyword evidence="11" id="KW-1185">Reference proteome</keyword>
<sequence>MSVDYRRRMAVGEDDKSAEAESNSGAVSLSADSAKGASAVVPAVSDRMLITGVVLAVAAVVWHVYALPLDNPYYGLFNNALDLEVYRAGGAVFRNRSGLYDGPVVFGMEFTYTPFAALVFVPLTVVSLMKAKILWWVATMLALVALTGRCLLGLHYRNTVRTWVFATLLAVGCTVLEPVRTTLWLGQINVLLVLLIVWDLTRPPGARLRGVGVGLAAGIKLTPALFLLYLACTRQWRALGVATGTFAATIALGFALRPGDAFAYWHGQVTAAGRVGAVDSPANQSVNGLIAQLLRFFDIERFAVDGGTVFQPPTWLWLLVVVPVVALGLAAATVAHRAGRELLAITVTGMTSACASPFSWGHHWVWFVPLVILAWQYARTADRRTAWLAPAGVVLIGFCWWWTFSDRPPMEGSPHPIGIGLFLLPRADNSVWFAYFTVPTYAGCYVLVQLVTSGLVLRRYIDPVRIPSRKAHHHVDCR</sequence>
<evidence type="ECO:0000256" key="2">
    <source>
        <dbReference type="ARBA" id="ARBA00022475"/>
    </source>
</evidence>
<keyword evidence="2" id="KW-1003">Cell membrane</keyword>
<protein>
    <submittedName>
        <fullName evidence="10">DUF2029 domain-containing protein</fullName>
    </submittedName>
</protein>
<dbReference type="Pfam" id="PF09594">
    <property type="entry name" value="GT87"/>
    <property type="match status" value="1"/>
</dbReference>
<dbReference type="Proteomes" id="UP000267164">
    <property type="component" value="Chromosome"/>
</dbReference>
<feature type="transmembrane region" description="Helical" evidence="9">
    <location>
        <begin position="238"/>
        <end position="256"/>
    </location>
</feature>
<keyword evidence="5 9" id="KW-1133">Transmembrane helix</keyword>
<dbReference type="KEGG" id="nyu:D7D52_14280"/>
<comment type="similarity">
    <text evidence="7">Belongs to the glycosyltransferase 87 family.</text>
</comment>
<proteinExistence type="inferred from homology"/>
<keyword evidence="6 9" id="KW-0472">Membrane</keyword>
<reference evidence="10 11" key="1">
    <citation type="submission" date="2018-09" db="EMBL/GenBank/DDBJ databases">
        <title>Nocardia yunnanensis sp. nov., an actinomycete isolated from a soil sample.</title>
        <authorList>
            <person name="Zhang J."/>
        </authorList>
    </citation>
    <scope>NUCLEOTIDE SEQUENCE [LARGE SCALE GENOMIC DNA]</scope>
    <source>
        <strain evidence="10 11">CFHS0054</strain>
    </source>
</reference>
<comment type="subcellular location">
    <subcellularLocation>
        <location evidence="1">Cell membrane</location>
        <topology evidence="1">Multi-pass membrane protein</topology>
    </subcellularLocation>
</comment>
<dbReference type="GO" id="GO:0016758">
    <property type="term" value="F:hexosyltransferase activity"/>
    <property type="evidence" value="ECO:0007669"/>
    <property type="project" value="InterPro"/>
</dbReference>
<evidence type="ECO:0000256" key="3">
    <source>
        <dbReference type="ARBA" id="ARBA00022679"/>
    </source>
</evidence>
<feature type="transmembrane region" description="Helical" evidence="9">
    <location>
        <begin position="387"/>
        <end position="404"/>
    </location>
</feature>
<evidence type="ECO:0000256" key="1">
    <source>
        <dbReference type="ARBA" id="ARBA00004651"/>
    </source>
</evidence>
<evidence type="ECO:0000256" key="8">
    <source>
        <dbReference type="SAM" id="MobiDB-lite"/>
    </source>
</evidence>
<evidence type="ECO:0000256" key="6">
    <source>
        <dbReference type="ARBA" id="ARBA00023136"/>
    </source>
</evidence>
<feature type="transmembrane region" description="Helical" evidence="9">
    <location>
        <begin position="432"/>
        <end position="457"/>
    </location>
</feature>
<feature type="transmembrane region" description="Helical" evidence="9">
    <location>
        <begin position="133"/>
        <end position="154"/>
    </location>
</feature>
<name>A0A386ZAH7_9NOCA</name>
<dbReference type="InterPro" id="IPR018584">
    <property type="entry name" value="GT87"/>
</dbReference>
<dbReference type="OrthoDB" id="9774600at2"/>
<feature type="transmembrane region" description="Helical" evidence="9">
    <location>
        <begin position="213"/>
        <end position="231"/>
    </location>
</feature>
<dbReference type="GO" id="GO:0005886">
    <property type="term" value="C:plasma membrane"/>
    <property type="evidence" value="ECO:0007669"/>
    <property type="project" value="UniProtKB-SubCell"/>
</dbReference>
<keyword evidence="4 9" id="KW-0812">Transmembrane</keyword>
<dbReference type="AlphaFoldDB" id="A0A386ZAH7"/>
<gene>
    <name evidence="10" type="ORF">D7D52_14280</name>
</gene>
<feature type="transmembrane region" description="Helical" evidence="9">
    <location>
        <begin position="183"/>
        <end position="201"/>
    </location>
</feature>
<evidence type="ECO:0000313" key="10">
    <source>
        <dbReference type="EMBL" id="AYF74842.1"/>
    </source>
</evidence>